<reference evidence="2" key="1">
    <citation type="submission" date="2017-12" db="EMBL/GenBank/DDBJ databases">
        <title>FDA dAtabase for Regulatory Grade micrObial Sequences (FDA-ARGOS): Supporting development and validation of Infectious Disease Dx tests.</title>
        <authorList>
            <person name="Hoffmann M."/>
            <person name="Allard M."/>
            <person name="Evans P."/>
            <person name="Brown E."/>
            <person name="Tallon L."/>
            <person name="Sadzewicz L."/>
            <person name="Sengamalay N."/>
            <person name="Ott S."/>
            <person name="Godinez A."/>
            <person name="Nagaraj S."/>
            <person name="Vavikolanu K."/>
            <person name="Aluvathingal J."/>
            <person name="Nadendla S."/>
            <person name="Sichtig H."/>
        </authorList>
    </citation>
    <scope>NUCLEOTIDE SEQUENCE [LARGE SCALE GENOMIC DNA]</scope>
    <source>
        <strain evidence="2">FDAARGOS_249</strain>
    </source>
</reference>
<protein>
    <recommendedName>
        <fullName evidence="3">Post-transcriptional regulator</fullName>
    </recommendedName>
</protein>
<dbReference type="AlphaFoldDB" id="A0A2J9PPX8"/>
<evidence type="ECO:0000313" key="1">
    <source>
        <dbReference type="EMBL" id="PNL92040.1"/>
    </source>
</evidence>
<dbReference type="EMBL" id="NBTM02000001">
    <property type="protein sequence ID" value="PNL92040.1"/>
    <property type="molecule type" value="Genomic_DNA"/>
</dbReference>
<organism evidence="1 2">
    <name type="scientific">Aerococcus viridans</name>
    <dbReference type="NCBI Taxonomy" id="1377"/>
    <lineage>
        <taxon>Bacteria</taxon>
        <taxon>Bacillati</taxon>
        <taxon>Bacillota</taxon>
        <taxon>Bacilli</taxon>
        <taxon>Lactobacillales</taxon>
        <taxon>Aerococcaceae</taxon>
        <taxon>Aerococcus</taxon>
    </lineage>
</organism>
<name>A0A2J9PPX8_9LACT</name>
<comment type="caution">
    <text evidence="1">The sequence shown here is derived from an EMBL/GenBank/DDBJ whole genome shotgun (WGS) entry which is preliminary data.</text>
</comment>
<dbReference type="InterPro" id="IPR025716">
    <property type="entry name" value="Post-transcriptional_regulator"/>
</dbReference>
<dbReference type="Pfam" id="PF13797">
    <property type="entry name" value="Post_transc_reg"/>
    <property type="match status" value="1"/>
</dbReference>
<dbReference type="RefSeq" id="WP_026466271.1">
    <property type="nucleotide sequence ID" value="NZ_CBCPHS010000010.1"/>
</dbReference>
<proteinExistence type="predicted"/>
<accession>A0A2J9PPX8</accession>
<evidence type="ECO:0008006" key="3">
    <source>
        <dbReference type="Google" id="ProtNLM"/>
    </source>
</evidence>
<dbReference type="Proteomes" id="UP000192813">
    <property type="component" value="Unassembled WGS sequence"/>
</dbReference>
<gene>
    <name evidence="1" type="ORF">A6J77_007290</name>
</gene>
<evidence type="ECO:0000313" key="2">
    <source>
        <dbReference type="Proteomes" id="UP000192813"/>
    </source>
</evidence>
<sequence>MIEPFVTEAIMKVSNFEFLCLRPWFLSKSQSIKKQGYNGIEWQDIEEYFKDFAWKRQAPKKFSARIQEIKKLHANDYLDYAKLQATVYDVHPLDEMNIDDLLK</sequence>